<comment type="caution">
    <text evidence="2">The sequence shown here is derived from an EMBL/GenBank/DDBJ whole genome shotgun (WGS) entry which is preliminary data.</text>
</comment>
<dbReference type="FunFam" id="3.30.559.10:FF:000012">
    <property type="entry name" value="Non-ribosomal peptide synthetase"/>
    <property type="match status" value="1"/>
</dbReference>
<dbReference type="GO" id="GO:0031177">
    <property type="term" value="F:phosphopantetheine binding"/>
    <property type="evidence" value="ECO:0007669"/>
    <property type="project" value="TreeGrafter"/>
</dbReference>
<dbReference type="InterPro" id="IPR001242">
    <property type="entry name" value="Condensation_dom"/>
</dbReference>
<dbReference type="GO" id="GO:0003824">
    <property type="term" value="F:catalytic activity"/>
    <property type="evidence" value="ECO:0007669"/>
    <property type="project" value="InterPro"/>
</dbReference>
<dbReference type="Gene3D" id="3.30.559.10">
    <property type="entry name" value="Chloramphenicol acetyltransferase-like domain"/>
    <property type="match status" value="1"/>
</dbReference>
<accession>A0A7W3TPM7</accession>
<keyword evidence="3" id="KW-1185">Reference proteome</keyword>
<reference evidence="2 3" key="1">
    <citation type="submission" date="2020-08" db="EMBL/GenBank/DDBJ databases">
        <authorList>
            <person name="Xu S."/>
            <person name="Li A."/>
        </authorList>
    </citation>
    <scope>NUCLEOTIDE SEQUENCE [LARGE SCALE GENOMIC DNA]</scope>
    <source>
        <strain evidence="2 3">119BY6-57</strain>
    </source>
</reference>
<sequence>GQARSGHAPIPVVARGGVLPLSFAQQRLWFIDRLEGGSAQYNMPVALRLEGALDEAALSGALAGLVARHEILRTTYAEHEGEGVQVVHPPGPVALARHDLSDRPGPAREAAVRELAREEAGRPFDLARDRVLRGALVRLDADTHVLLLTVHHIASDGWSFGVLVREFTALYAGLAGGVAAPLAPLPVQYADYAAWQRERLQGEGLARELGYWRTQLADLP</sequence>
<evidence type="ECO:0000313" key="3">
    <source>
        <dbReference type="Proteomes" id="UP000523196"/>
    </source>
</evidence>
<gene>
    <name evidence="2" type="ORF">H4F98_16650</name>
</gene>
<dbReference type="InterPro" id="IPR023213">
    <property type="entry name" value="CAT-like_dom_sf"/>
</dbReference>
<protein>
    <submittedName>
        <fullName evidence="2">Non-ribosomal peptide synthetase</fullName>
    </submittedName>
</protein>
<dbReference type="SUPFAM" id="SSF52777">
    <property type="entry name" value="CoA-dependent acyltransferases"/>
    <property type="match status" value="1"/>
</dbReference>
<feature type="non-terminal residue" evidence="2">
    <location>
        <position position="1"/>
    </location>
</feature>
<dbReference type="Gene3D" id="3.30.559.30">
    <property type="entry name" value="Nonribosomal peptide synthetase, condensation domain"/>
    <property type="match status" value="1"/>
</dbReference>
<proteinExistence type="predicted"/>
<dbReference type="Proteomes" id="UP000523196">
    <property type="component" value="Unassembled WGS sequence"/>
</dbReference>
<dbReference type="Pfam" id="PF00668">
    <property type="entry name" value="Condensation"/>
    <property type="match status" value="1"/>
</dbReference>
<name>A0A7W3TPM7_9GAMM</name>
<dbReference type="GO" id="GO:0043041">
    <property type="term" value="P:amino acid activation for nonribosomal peptide biosynthetic process"/>
    <property type="evidence" value="ECO:0007669"/>
    <property type="project" value="TreeGrafter"/>
</dbReference>
<evidence type="ECO:0000313" key="2">
    <source>
        <dbReference type="EMBL" id="MBB1062198.1"/>
    </source>
</evidence>
<feature type="domain" description="Condensation" evidence="1">
    <location>
        <begin position="18"/>
        <end position="218"/>
    </location>
</feature>
<feature type="non-terminal residue" evidence="2">
    <location>
        <position position="220"/>
    </location>
</feature>
<dbReference type="GO" id="GO:0005829">
    <property type="term" value="C:cytosol"/>
    <property type="evidence" value="ECO:0007669"/>
    <property type="project" value="TreeGrafter"/>
</dbReference>
<dbReference type="RefSeq" id="WP_246373351.1">
    <property type="nucleotide sequence ID" value="NZ_JACHTF010000051.1"/>
</dbReference>
<dbReference type="PANTHER" id="PTHR45527">
    <property type="entry name" value="NONRIBOSOMAL PEPTIDE SYNTHETASE"/>
    <property type="match status" value="1"/>
</dbReference>
<dbReference type="CDD" id="cd19531">
    <property type="entry name" value="LCL_NRPS-like"/>
    <property type="match status" value="1"/>
</dbReference>
<dbReference type="EMBL" id="JACHTF010000051">
    <property type="protein sequence ID" value="MBB1062198.1"/>
    <property type="molecule type" value="Genomic_DNA"/>
</dbReference>
<dbReference type="GO" id="GO:0044550">
    <property type="term" value="P:secondary metabolite biosynthetic process"/>
    <property type="evidence" value="ECO:0007669"/>
    <property type="project" value="TreeGrafter"/>
</dbReference>
<dbReference type="AlphaFoldDB" id="A0A7W3TPM7"/>
<evidence type="ECO:0000259" key="1">
    <source>
        <dbReference type="Pfam" id="PF00668"/>
    </source>
</evidence>
<organism evidence="2 3">
    <name type="scientific">Marilutibacter spongiae</name>
    <dbReference type="NCBI Taxonomy" id="2025720"/>
    <lineage>
        <taxon>Bacteria</taxon>
        <taxon>Pseudomonadati</taxon>
        <taxon>Pseudomonadota</taxon>
        <taxon>Gammaproteobacteria</taxon>
        <taxon>Lysobacterales</taxon>
        <taxon>Lysobacteraceae</taxon>
        <taxon>Marilutibacter</taxon>
    </lineage>
</organism>
<dbReference type="PANTHER" id="PTHR45527:SF1">
    <property type="entry name" value="FATTY ACID SYNTHASE"/>
    <property type="match status" value="1"/>
</dbReference>